<evidence type="ECO:0000313" key="8">
    <source>
        <dbReference type="Proteomes" id="UP000077684"/>
    </source>
</evidence>
<feature type="region of interest" description="Disordered" evidence="5">
    <location>
        <begin position="517"/>
        <end position="539"/>
    </location>
</feature>
<feature type="compositionally biased region" description="Acidic residues" evidence="5">
    <location>
        <begin position="678"/>
        <end position="693"/>
    </location>
</feature>
<dbReference type="PANTHER" id="PTHR13237:SF8">
    <property type="entry name" value="SOMETHING ABOUT SILENCING PROTEIN 10"/>
    <property type="match status" value="1"/>
</dbReference>
<evidence type="ECO:0000256" key="5">
    <source>
        <dbReference type="SAM" id="MobiDB-lite"/>
    </source>
</evidence>
<feature type="compositionally biased region" description="Basic residues" evidence="5">
    <location>
        <begin position="747"/>
        <end position="763"/>
    </location>
</feature>
<reference evidence="7" key="2">
    <citation type="journal article" date="2019" name="IMA Fungus">
        <title>Genome sequencing and comparison of five Tilletia species to identify candidate genes for the detection of regulated species infecting wheat.</title>
        <authorList>
            <person name="Nguyen H.D.T."/>
            <person name="Sultana T."/>
            <person name="Kesanakurti P."/>
            <person name="Hambleton S."/>
        </authorList>
    </citation>
    <scope>NUCLEOTIDE SEQUENCE</scope>
    <source>
        <strain evidence="7">DAOMC 236426</strain>
    </source>
</reference>
<feature type="compositionally biased region" description="Acidic residues" evidence="5">
    <location>
        <begin position="414"/>
        <end position="425"/>
    </location>
</feature>
<feature type="compositionally biased region" description="Basic and acidic residues" evidence="5">
    <location>
        <begin position="65"/>
        <end position="80"/>
    </location>
</feature>
<dbReference type="Pfam" id="PF04000">
    <property type="entry name" value="Sas10_Utp3"/>
    <property type="match status" value="1"/>
</dbReference>
<feature type="region of interest" description="Disordered" evidence="5">
    <location>
        <begin position="662"/>
        <end position="808"/>
    </location>
</feature>
<feature type="compositionally biased region" description="Low complexity" evidence="5">
    <location>
        <begin position="228"/>
        <end position="238"/>
    </location>
</feature>
<feature type="region of interest" description="Disordered" evidence="5">
    <location>
        <begin position="412"/>
        <end position="436"/>
    </location>
</feature>
<gene>
    <name evidence="7" type="ORF">A4X06_0g330</name>
</gene>
<protein>
    <recommendedName>
        <fullName evidence="6">Sas10 C-terminal domain-containing protein</fullName>
    </recommendedName>
</protein>
<dbReference type="Proteomes" id="UP000077684">
    <property type="component" value="Unassembled WGS sequence"/>
</dbReference>
<comment type="similarity">
    <text evidence="2">Belongs to the SAS10 family.</text>
</comment>
<keyword evidence="3" id="KW-0597">Phosphoprotein</keyword>
<dbReference type="GO" id="GO:0000462">
    <property type="term" value="P:maturation of SSU-rRNA from tricistronic rRNA transcript (SSU-rRNA, 5.8S rRNA, LSU-rRNA)"/>
    <property type="evidence" value="ECO:0007669"/>
    <property type="project" value="TreeGrafter"/>
</dbReference>
<evidence type="ECO:0000313" key="7">
    <source>
        <dbReference type="EMBL" id="KAE8255612.1"/>
    </source>
</evidence>
<keyword evidence="4" id="KW-0539">Nucleus</keyword>
<comment type="subcellular location">
    <subcellularLocation>
        <location evidence="1">Nucleus</location>
    </subcellularLocation>
</comment>
<keyword evidence="8" id="KW-1185">Reference proteome</keyword>
<feature type="compositionally biased region" description="Low complexity" evidence="5">
    <location>
        <begin position="119"/>
        <end position="134"/>
    </location>
</feature>
<feature type="domain" description="Sas10 C-terminal" evidence="6">
    <location>
        <begin position="731"/>
        <end position="806"/>
    </location>
</feature>
<evidence type="ECO:0000256" key="1">
    <source>
        <dbReference type="ARBA" id="ARBA00004123"/>
    </source>
</evidence>
<feature type="compositionally biased region" description="Basic and acidic residues" evidence="5">
    <location>
        <begin position="711"/>
        <end position="744"/>
    </location>
</feature>
<feature type="compositionally biased region" description="Low complexity" evidence="5">
    <location>
        <begin position="168"/>
        <end position="179"/>
    </location>
</feature>
<feature type="region of interest" description="Disordered" evidence="5">
    <location>
        <begin position="1"/>
        <end position="36"/>
    </location>
</feature>
<feature type="compositionally biased region" description="Gly residues" evidence="5">
    <location>
        <begin position="593"/>
        <end position="603"/>
    </location>
</feature>
<feature type="compositionally biased region" description="Basic and acidic residues" evidence="5">
    <location>
        <begin position="612"/>
        <end position="630"/>
    </location>
</feature>
<evidence type="ECO:0000259" key="6">
    <source>
        <dbReference type="Pfam" id="PF09368"/>
    </source>
</evidence>
<proteinExistence type="inferred from homology"/>
<evidence type="ECO:0000256" key="2">
    <source>
        <dbReference type="ARBA" id="ARBA00010979"/>
    </source>
</evidence>
<feature type="region of interest" description="Disordered" evidence="5">
    <location>
        <begin position="469"/>
        <end position="490"/>
    </location>
</feature>
<organism evidence="7 8">
    <name type="scientific">Tilletia controversa</name>
    <name type="common">dwarf bunt fungus</name>
    <dbReference type="NCBI Taxonomy" id="13291"/>
    <lineage>
        <taxon>Eukaryota</taxon>
        <taxon>Fungi</taxon>
        <taxon>Dikarya</taxon>
        <taxon>Basidiomycota</taxon>
        <taxon>Ustilaginomycotina</taxon>
        <taxon>Exobasidiomycetes</taxon>
        <taxon>Tilletiales</taxon>
        <taxon>Tilletiaceae</taxon>
        <taxon>Tilletia</taxon>
    </lineage>
</organism>
<feature type="region of interest" description="Disordered" evidence="5">
    <location>
        <begin position="50"/>
        <end position="194"/>
    </location>
</feature>
<comment type="caution">
    <text evidence="7">The sequence shown here is derived from an EMBL/GenBank/DDBJ whole genome shotgun (WGS) entry which is preliminary data.</text>
</comment>
<feature type="compositionally biased region" description="Gly residues" evidence="5">
    <location>
        <begin position="7"/>
        <end position="22"/>
    </location>
</feature>
<feature type="compositionally biased region" description="Acidic residues" evidence="5">
    <location>
        <begin position="81"/>
        <end position="103"/>
    </location>
</feature>
<sequence>MARGRGRNSGGSGRGRGRGSGDGPTWQTADDIPMDDQDEFLANRDHITFAADTPQTRAQQQQQSIEDHDNAAHEVFRLQHDDEDDNDELEDNDDDDDDGDIEDSPPPPTRAQKKKATKKALAAAQAAAAAAATSDQDDSDTDSDASTSDRAHFGRSKRAYYASKNALDSASDAAGSDGATTDEENELSPEQRRQMELREVRKMATASRKGMVERDFGLEDEIELAAAASHGGASASASRKTAEQRARERRRAALLGEQDASLPQDGTSSNAAVNDNNVLVALPTDPETIAAMLRDLHAKDALTLALAGEFADSVHEWNVLEQGMEKAAAELPHDHPSFSLMHIYQQTFLTYLTTLTFYFYLRTSPAYSPSPSNPAAASATLQKLRQHPVIARLTELKEALANMEDLGFRVDQAGSDEDEDSEDELAPIFRGEDGDSTFDLGELEDGELDDLLADEKENWALSVLEDPPSVLAHPVTSPKPKSKKSKKAAAAAAAAVAPKKAKKQELIRGPLAELDDLVLSDASAPASTKRKTGGNKKALTLTDAEAAEALGELTSLSAAEKAEKQARKRSLRFYTGQIASRDPYAPSSSSGMASGGGGKGKGAQSGDADIPYTDRDRSRRAVEAAAEAKRARANGFVPGAGDVSLGGNEGWAEADDRAWRDVMGSEGGSRPGLVGDGMDLDDGGEEGGDDAADYYDLVATAKHSQKKQKKNTYDEARLEERYQPDDTLAEGEHRTLNRTIEKNRGLTPHRPKTVRNPRVKKRLKYESAKKKLSSSRPVYKGGQSSLEGAYGGEKSGISEGIVRSRSFK</sequence>
<dbReference type="Pfam" id="PF09368">
    <property type="entry name" value="Sas10"/>
    <property type="match status" value="1"/>
</dbReference>
<reference evidence="7" key="1">
    <citation type="submission" date="2016-04" db="EMBL/GenBank/DDBJ databases">
        <authorList>
            <person name="Nguyen H.D."/>
            <person name="Samba Siva P."/>
            <person name="Cullis J."/>
            <person name="Levesque C.A."/>
            <person name="Hambleton S."/>
        </authorList>
    </citation>
    <scope>NUCLEOTIDE SEQUENCE</scope>
    <source>
        <strain evidence="7">DAOMC 236426</strain>
    </source>
</reference>
<name>A0A8X7N0R4_9BASI</name>
<feature type="region of interest" description="Disordered" evidence="5">
    <location>
        <begin position="552"/>
        <end position="630"/>
    </location>
</feature>
<accession>A0A8X7N0R4</accession>
<dbReference type="GO" id="GO:0032040">
    <property type="term" value="C:small-subunit processome"/>
    <property type="evidence" value="ECO:0007669"/>
    <property type="project" value="TreeGrafter"/>
</dbReference>
<dbReference type="EMBL" id="LWDE02000016">
    <property type="protein sequence ID" value="KAE8255612.1"/>
    <property type="molecule type" value="Genomic_DNA"/>
</dbReference>
<evidence type="ECO:0000256" key="3">
    <source>
        <dbReference type="ARBA" id="ARBA00022553"/>
    </source>
</evidence>
<dbReference type="InterPro" id="IPR018972">
    <property type="entry name" value="Sas10_C_dom"/>
</dbReference>
<dbReference type="AlphaFoldDB" id="A0A8X7N0R4"/>
<evidence type="ECO:0000256" key="4">
    <source>
        <dbReference type="ARBA" id="ARBA00023242"/>
    </source>
</evidence>
<dbReference type="PANTHER" id="PTHR13237">
    <property type="entry name" value="SOMETHING ABOUT SILENCING PROTEIN 10-RELATED"/>
    <property type="match status" value="1"/>
</dbReference>
<dbReference type="InterPro" id="IPR007146">
    <property type="entry name" value="Sas10/Utp3/C1D"/>
</dbReference>
<feature type="region of interest" description="Disordered" evidence="5">
    <location>
        <begin position="228"/>
        <end position="250"/>
    </location>
</feature>